<reference evidence="1" key="1">
    <citation type="submission" date="2020-03" db="EMBL/GenBank/DDBJ databases">
        <title>The deep terrestrial virosphere.</title>
        <authorList>
            <person name="Holmfeldt K."/>
            <person name="Nilsson E."/>
            <person name="Simone D."/>
            <person name="Lopez-Fernandez M."/>
            <person name="Wu X."/>
            <person name="de Brujin I."/>
            <person name="Lundin D."/>
            <person name="Andersson A."/>
            <person name="Bertilsson S."/>
            <person name="Dopson M."/>
        </authorList>
    </citation>
    <scope>NUCLEOTIDE SEQUENCE</scope>
    <source>
        <strain evidence="1">MM415A01477</strain>
    </source>
</reference>
<name>A0A6M3K4M7_9ZZZZ</name>
<organism evidence="1">
    <name type="scientific">viral metagenome</name>
    <dbReference type="NCBI Taxonomy" id="1070528"/>
    <lineage>
        <taxon>unclassified sequences</taxon>
        <taxon>metagenomes</taxon>
        <taxon>organismal metagenomes</taxon>
    </lineage>
</organism>
<gene>
    <name evidence="1" type="ORF">MM415A01477_0020</name>
</gene>
<dbReference type="AlphaFoldDB" id="A0A6M3K4M7"/>
<protein>
    <submittedName>
        <fullName evidence="1">Uncharacterized protein</fullName>
    </submittedName>
</protein>
<evidence type="ECO:0000313" key="1">
    <source>
        <dbReference type="EMBL" id="QJA76601.1"/>
    </source>
</evidence>
<dbReference type="SUPFAM" id="SSF57783">
    <property type="entry name" value="Zinc beta-ribbon"/>
    <property type="match status" value="1"/>
</dbReference>
<dbReference type="EMBL" id="MT142233">
    <property type="protein sequence ID" value="QJA76601.1"/>
    <property type="molecule type" value="Genomic_DNA"/>
</dbReference>
<accession>A0A6M3K4M7</accession>
<proteinExistence type="predicted"/>
<sequence>MIIGDTIEEIMAEHLRAEEYDKAHNKYICPICGSNKVDSMIVNNVLVCRKCGNIVLPLAIPCSQSRGGVERI</sequence>